<keyword evidence="1" id="KW-0732">Signal</keyword>
<dbReference type="InterPro" id="IPR029058">
    <property type="entry name" value="AB_hydrolase_fold"/>
</dbReference>
<dbReference type="NCBIfam" id="NF041556">
    <property type="entry name" value="tannase_B"/>
    <property type="match status" value="1"/>
</dbReference>
<feature type="chain" id="PRO_5040746405" description="BD-FAE-like domain-containing protein" evidence="1">
    <location>
        <begin position="20"/>
        <end position="571"/>
    </location>
</feature>
<gene>
    <name evidence="3" type="ORF">OUO13_11780</name>
</gene>
<protein>
    <recommendedName>
        <fullName evidence="2">BD-FAE-like domain-containing protein</fullName>
    </recommendedName>
</protein>
<dbReference type="Pfam" id="PF20434">
    <property type="entry name" value="BD-FAE"/>
    <property type="match status" value="1"/>
</dbReference>
<dbReference type="SUPFAM" id="SSF53474">
    <property type="entry name" value="alpha/beta-Hydrolases"/>
    <property type="match status" value="1"/>
</dbReference>
<accession>A0A9X3IT30</accession>
<sequence>MKKPYQMLLKPLAVAITTAGLLVGCGSDDNKSSSTSTAAVADTEDTALAFDASNYTTATITVDGENMTVRQYSMVYVANPIAMASANRMGSTSVVTNPYIYQTMIVTVPEASLENQTTALYFMVNNGGWFNSPATASVTDGGSYVSTSDSDNVGAALKAGYVLVDVGTRSRGLRAEDGTYAGKAPAPVVDAKAAIRYLRLNDSLMPGSAERIVVNGTSGGGGLTSAIAASGNSTDFLPFLDAIGAAGVTGSGDTLASTIKDDVFAAVAYCPINNLGNADAGYEWQYNAIRSDSNTGAISGVAYSAGPQPAASAEIAATFPEYLAGLGLKLDDGTSLTTDNINDEIVAQLKAEIERQIAAGVAVPAYGENFSVTQRGVTSEVINDWLVLSGSGTSATVESIDFEKFLKFVTTPIALKTVVAFDATAVNGNTSVSGETNLFGNENYEYSNFTAWSWDNNEVVADGSGTDDTGVTWADYMSSSDGEDLATQLKLINPLSYLNTDADSAPHWYIRHGMIDRDTAFAMQLALYTAVKNDPNVQDVSFKLPYLVPHSGNYDVQEAFAWIKETLDAAN</sequence>
<dbReference type="InterPro" id="IPR048124">
    <property type="entry name" value="Tannase_B"/>
</dbReference>
<dbReference type="EMBL" id="JAPNOA010000029">
    <property type="protein sequence ID" value="MCY0965870.1"/>
    <property type="molecule type" value="Genomic_DNA"/>
</dbReference>
<proteinExistence type="predicted"/>
<dbReference type="PROSITE" id="PS51257">
    <property type="entry name" value="PROKAR_LIPOPROTEIN"/>
    <property type="match status" value="1"/>
</dbReference>
<dbReference type="Gene3D" id="3.40.50.1820">
    <property type="entry name" value="alpha/beta hydrolase"/>
    <property type="match status" value="1"/>
</dbReference>
<evidence type="ECO:0000259" key="2">
    <source>
        <dbReference type="Pfam" id="PF20434"/>
    </source>
</evidence>
<evidence type="ECO:0000313" key="3">
    <source>
        <dbReference type="EMBL" id="MCY0965870.1"/>
    </source>
</evidence>
<comment type="caution">
    <text evidence="3">The sequence shown here is derived from an EMBL/GenBank/DDBJ whole genome shotgun (WGS) entry which is preliminary data.</text>
</comment>
<feature type="domain" description="BD-FAE-like" evidence="2">
    <location>
        <begin position="143"/>
        <end position="235"/>
    </location>
</feature>
<dbReference type="Proteomes" id="UP001150830">
    <property type="component" value="Unassembled WGS sequence"/>
</dbReference>
<reference evidence="3" key="1">
    <citation type="submission" date="2022-11" db="EMBL/GenBank/DDBJ databases">
        <title>Parathalassolutuus dongxingensis gen. nov., sp. nov., a novel member of family Oceanospirillaceae isolated from a coastal shrimp pond in Guangxi, China.</title>
        <authorList>
            <person name="Chen H."/>
        </authorList>
    </citation>
    <scope>NUCLEOTIDE SEQUENCE</scope>
    <source>
        <strain evidence="3">G-43</strain>
    </source>
</reference>
<evidence type="ECO:0000256" key="1">
    <source>
        <dbReference type="SAM" id="SignalP"/>
    </source>
</evidence>
<evidence type="ECO:0000313" key="4">
    <source>
        <dbReference type="Proteomes" id="UP001150830"/>
    </source>
</evidence>
<feature type="signal peptide" evidence="1">
    <location>
        <begin position="1"/>
        <end position="19"/>
    </location>
</feature>
<name>A0A9X3IT30_9GAMM</name>
<organism evidence="3 4">
    <name type="scientific">Parathalassolituus penaei</name>
    <dbReference type="NCBI Taxonomy" id="2997323"/>
    <lineage>
        <taxon>Bacteria</taxon>
        <taxon>Pseudomonadati</taxon>
        <taxon>Pseudomonadota</taxon>
        <taxon>Gammaproteobacteria</taxon>
        <taxon>Oceanospirillales</taxon>
        <taxon>Oceanospirillaceae</taxon>
        <taxon>Parathalassolituus</taxon>
    </lineage>
</organism>
<keyword evidence="4" id="KW-1185">Reference proteome</keyword>
<dbReference type="InterPro" id="IPR049492">
    <property type="entry name" value="BD-FAE-like_dom"/>
</dbReference>
<dbReference type="AlphaFoldDB" id="A0A9X3IT30"/>
<dbReference type="RefSeq" id="WP_283174081.1">
    <property type="nucleotide sequence ID" value="NZ_JAPNOA010000029.1"/>
</dbReference>